<dbReference type="InterPro" id="IPR032823">
    <property type="entry name" value="BCA_ABC_TP_C"/>
</dbReference>
<feature type="domain" description="ABC transporter" evidence="4">
    <location>
        <begin position="13"/>
        <end position="261"/>
    </location>
</feature>
<dbReference type="CDD" id="cd03219">
    <property type="entry name" value="ABC_Mj1267_LivG_branched"/>
    <property type="match status" value="1"/>
</dbReference>
<dbReference type="PANTHER" id="PTHR45772">
    <property type="entry name" value="CONSERVED COMPONENT OF ABC TRANSPORTER FOR NATURAL AMINO ACIDS-RELATED"/>
    <property type="match status" value="1"/>
</dbReference>
<evidence type="ECO:0000313" key="6">
    <source>
        <dbReference type="Proteomes" id="UP001058098"/>
    </source>
</evidence>
<dbReference type="InterPro" id="IPR027417">
    <property type="entry name" value="P-loop_NTPase"/>
</dbReference>
<dbReference type="RefSeq" id="WP_258119625.1">
    <property type="nucleotide sequence ID" value="NZ_CP062229.1"/>
</dbReference>
<dbReference type="SMART" id="SM00382">
    <property type="entry name" value="AAA"/>
    <property type="match status" value="1"/>
</dbReference>
<dbReference type="InterPro" id="IPR003439">
    <property type="entry name" value="ABC_transporter-like_ATP-bd"/>
</dbReference>
<keyword evidence="2" id="KW-0547">Nucleotide-binding</keyword>
<evidence type="ECO:0000259" key="4">
    <source>
        <dbReference type="PROSITE" id="PS50893"/>
    </source>
</evidence>
<evidence type="ECO:0000256" key="3">
    <source>
        <dbReference type="ARBA" id="ARBA00022840"/>
    </source>
</evidence>
<protein>
    <submittedName>
        <fullName evidence="5">ABC transporter ATP-binding protein</fullName>
    </submittedName>
</protein>
<proteinExistence type="predicted"/>
<keyword evidence="1" id="KW-0813">Transport</keyword>
<dbReference type="Pfam" id="PF12399">
    <property type="entry name" value="BCA_ABC_TP_C"/>
    <property type="match status" value="1"/>
</dbReference>
<name>A0ABY5QVC8_9HYPH</name>
<keyword evidence="3 5" id="KW-0067">ATP-binding</keyword>
<evidence type="ECO:0000256" key="2">
    <source>
        <dbReference type="ARBA" id="ARBA00022741"/>
    </source>
</evidence>
<dbReference type="Gene3D" id="3.40.50.300">
    <property type="entry name" value="P-loop containing nucleotide triphosphate hydrolases"/>
    <property type="match status" value="1"/>
</dbReference>
<evidence type="ECO:0000313" key="5">
    <source>
        <dbReference type="EMBL" id="UVC15053.1"/>
    </source>
</evidence>
<keyword evidence="6" id="KW-1185">Reference proteome</keyword>
<dbReference type="PROSITE" id="PS50893">
    <property type="entry name" value="ABC_TRANSPORTER_2"/>
    <property type="match status" value="1"/>
</dbReference>
<reference evidence="5" key="1">
    <citation type="submission" date="2020-09" db="EMBL/GenBank/DDBJ databases">
        <title>Rhizobia associated with sainfoin plants.</title>
        <authorList>
            <person name="Asharfi S."/>
            <person name="Kuzmanovic N."/>
            <person name="Bunk B."/>
            <person name="Sproeer C."/>
            <person name="Becker M."/>
            <person name="Thuenen T."/>
        </authorList>
    </citation>
    <scope>NUCLEOTIDE SEQUENCE</scope>
    <source>
        <strain evidence="5">OM4</strain>
    </source>
</reference>
<sequence>MHQSVDAGRKPLLDVQGVSVRFGGVKALDSVSLGVSAGEICGLIGPNGAGKTTLFNCITRFYAIESGSIRLSGERIDALPVQRVISSGIARTFQNLGIYPRLTVLENVLLGARHLHGGSMLGSLFRPRLTSTREREARQWCGSILRDLQLESVADHQADALPYGTLKRVEIARAIAARPSLLLLDEPAGGLTHGEVSEFGDLVRRVRDQYGVTVLLVEHHMGLVMSLCSRLVVLHLGRNLAEGTPADIRANPEVVSAYLGRA</sequence>
<dbReference type="PANTHER" id="PTHR45772:SF4">
    <property type="entry name" value="ABC TRANSPORTER ATP-BINDING PROTEIN"/>
    <property type="match status" value="1"/>
</dbReference>
<dbReference type="GO" id="GO:0005524">
    <property type="term" value="F:ATP binding"/>
    <property type="evidence" value="ECO:0007669"/>
    <property type="project" value="UniProtKB-KW"/>
</dbReference>
<evidence type="ECO:0000256" key="1">
    <source>
        <dbReference type="ARBA" id="ARBA00022448"/>
    </source>
</evidence>
<gene>
    <name evidence="5" type="ORF">IHQ72_31435</name>
</gene>
<organism evidence="5 6">
    <name type="scientific">Mesorhizobium onobrychidis</name>
    <dbReference type="NCBI Taxonomy" id="2775404"/>
    <lineage>
        <taxon>Bacteria</taxon>
        <taxon>Pseudomonadati</taxon>
        <taxon>Pseudomonadota</taxon>
        <taxon>Alphaproteobacteria</taxon>
        <taxon>Hyphomicrobiales</taxon>
        <taxon>Phyllobacteriaceae</taxon>
        <taxon>Mesorhizobium</taxon>
    </lineage>
</organism>
<dbReference type="InterPro" id="IPR003593">
    <property type="entry name" value="AAA+_ATPase"/>
</dbReference>
<dbReference type="Proteomes" id="UP001058098">
    <property type="component" value="Chromosome"/>
</dbReference>
<accession>A0ABY5QVC8</accession>
<dbReference type="InterPro" id="IPR051120">
    <property type="entry name" value="ABC_AA/LPS_Transport"/>
</dbReference>
<dbReference type="EMBL" id="CP062229">
    <property type="protein sequence ID" value="UVC15053.1"/>
    <property type="molecule type" value="Genomic_DNA"/>
</dbReference>
<dbReference type="SUPFAM" id="SSF52540">
    <property type="entry name" value="P-loop containing nucleoside triphosphate hydrolases"/>
    <property type="match status" value="1"/>
</dbReference>
<dbReference type="Pfam" id="PF00005">
    <property type="entry name" value="ABC_tran"/>
    <property type="match status" value="1"/>
</dbReference>